<keyword evidence="5" id="KW-0496">Mitochondrion</keyword>
<organism evidence="9 10">
    <name type="scientific">Purpureocillium lilacinum</name>
    <name type="common">Paecilomyces lilacinus</name>
    <dbReference type="NCBI Taxonomy" id="33203"/>
    <lineage>
        <taxon>Eukaryota</taxon>
        <taxon>Fungi</taxon>
        <taxon>Dikarya</taxon>
        <taxon>Ascomycota</taxon>
        <taxon>Pezizomycotina</taxon>
        <taxon>Sordariomycetes</taxon>
        <taxon>Hypocreomycetidae</taxon>
        <taxon>Hypocreales</taxon>
        <taxon>Ophiocordycipitaceae</taxon>
        <taxon>Purpureocillium</taxon>
    </lineage>
</organism>
<evidence type="ECO:0000256" key="7">
    <source>
        <dbReference type="SAM" id="MobiDB-lite"/>
    </source>
</evidence>
<dbReference type="PANTHER" id="PTHR28264">
    <property type="entry name" value="CYTOCHROME C OXIDASE SUBUNIT 7A"/>
    <property type="match status" value="1"/>
</dbReference>
<evidence type="ECO:0000256" key="4">
    <source>
        <dbReference type="ARBA" id="ARBA00022989"/>
    </source>
</evidence>
<evidence type="ECO:0000256" key="3">
    <source>
        <dbReference type="ARBA" id="ARBA00022792"/>
    </source>
</evidence>
<reference evidence="9 10" key="1">
    <citation type="journal article" date="2024" name="Microbiol. Resour. Announc.">
        <title>Genome annotations for the ascomycete fungi Trichoderma harzianum, Trichoderma aggressivum, and Purpureocillium lilacinum.</title>
        <authorList>
            <person name="Beijen E.P.W."/>
            <person name="Ohm R.A."/>
        </authorList>
    </citation>
    <scope>NUCLEOTIDE SEQUENCE [LARGE SCALE GENOMIC DNA]</scope>
    <source>
        <strain evidence="9 10">CBS 150709</strain>
    </source>
</reference>
<evidence type="ECO:0000313" key="10">
    <source>
        <dbReference type="Proteomes" id="UP001287286"/>
    </source>
</evidence>
<evidence type="ECO:0000256" key="8">
    <source>
        <dbReference type="SAM" id="Phobius"/>
    </source>
</evidence>
<evidence type="ECO:0000256" key="1">
    <source>
        <dbReference type="ARBA" id="ARBA00004273"/>
    </source>
</evidence>
<feature type="region of interest" description="Disordered" evidence="7">
    <location>
        <begin position="394"/>
        <end position="413"/>
    </location>
</feature>
<evidence type="ECO:0000256" key="5">
    <source>
        <dbReference type="ARBA" id="ARBA00023128"/>
    </source>
</evidence>
<evidence type="ECO:0000256" key="2">
    <source>
        <dbReference type="ARBA" id="ARBA00022692"/>
    </source>
</evidence>
<dbReference type="EMBL" id="JAWRVI010000028">
    <property type="protein sequence ID" value="KAK4087898.1"/>
    <property type="molecule type" value="Genomic_DNA"/>
</dbReference>
<gene>
    <name evidence="9" type="ORF">Purlil1_7656</name>
</gene>
<dbReference type="PANTHER" id="PTHR28264:SF1">
    <property type="entry name" value="CYTOCHROME C OXIDASE SUBUNIT 6C"/>
    <property type="match status" value="1"/>
</dbReference>
<sequence>MAIKPITGILRRRLVLDLSIGLGTGFAMANWFWYGYHVPRTNLRDAFYNKLEEQRASKQTDGILEGATYGGDSGPARIATSVRIGYYRSLGAPAARPEDEAIRDAIAWAHAASKRRRGGAIIPELRTIHSGVAMCGGMYRPSWSLCGGGGVVGAFPSQAVVSTVKGPFLSLHLRAPRKETKRQPCINTTHTSHRHLAQHTRSGTRESTSESKKGKRCATVGKKLSPPEEPLHGEALHGAVARVRALHLALVLQHLEELAGGEVDSAAAAAAAGGIDDGGLATAAAGVELHLGGQLRGREGVARRRHFEWVDGLIVPWGGPARGEGDGRVCVCVCGGGWRADAAGGGGGGELGRGECSLAISPHSPIPQPCLLTYVVQPLTRITQILDSLRASLPDPAASDATPPQNTRSKVKVKTTHMDELDRVAARHFRDTQAATTSISGRGLPLLYTLVSQLAAPPLRQAVLVVDLDGRFDATRLTCTEDDMRHVYVQRPAHSGSAVTGPGMEGHLRALVADAGAFMLYDDAAQASRARQWWGTLVVGGGGGGGGAGGGGYGGPGAGDVVTGWRGWLRVDRDEVPAFALGMSADEALAQRRARQDAVDAAGWAATSPWGGFVFHER</sequence>
<evidence type="ECO:0008006" key="11">
    <source>
        <dbReference type="Google" id="ProtNLM"/>
    </source>
</evidence>
<evidence type="ECO:0000256" key="6">
    <source>
        <dbReference type="ARBA" id="ARBA00023136"/>
    </source>
</evidence>
<keyword evidence="6 8" id="KW-0472">Membrane</keyword>
<keyword evidence="2 8" id="KW-0812">Transmembrane</keyword>
<feature type="compositionally biased region" description="Basic and acidic residues" evidence="7">
    <location>
        <begin position="203"/>
        <end position="212"/>
    </location>
</feature>
<name>A0ABR0BUY9_PURLI</name>
<feature type="transmembrane region" description="Helical" evidence="8">
    <location>
        <begin position="14"/>
        <end position="34"/>
    </location>
</feature>
<evidence type="ECO:0000313" key="9">
    <source>
        <dbReference type="EMBL" id="KAK4087898.1"/>
    </source>
</evidence>
<dbReference type="CDD" id="cd22888">
    <property type="entry name" value="CcO_VIIa_fungal"/>
    <property type="match status" value="1"/>
</dbReference>
<accession>A0ABR0BUY9</accession>
<keyword evidence="4 8" id="KW-1133">Transmembrane helix</keyword>
<comment type="subcellular location">
    <subcellularLocation>
        <location evidence="1">Mitochondrion inner membrane</location>
    </subcellularLocation>
</comment>
<feature type="region of interest" description="Disordered" evidence="7">
    <location>
        <begin position="190"/>
        <end position="232"/>
    </location>
</feature>
<keyword evidence="10" id="KW-1185">Reference proteome</keyword>
<protein>
    <recommendedName>
        <fullName evidence="11">Cytochrome c oxidase polypeptide VIIA</fullName>
    </recommendedName>
</protein>
<keyword evidence="3" id="KW-0999">Mitochondrion inner membrane</keyword>
<dbReference type="Proteomes" id="UP001287286">
    <property type="component" value="Unassembled WGS sequence"/>
</dbReference>
<proteinExistence type="predicted"/>
<comment type="caution">
    <text evidence="9">The sequence shown here is derived from an EMBL/GenBank/DDBJ whole genome shotgun (WGS) entry which is preliminary data.</text>
</comment>